<dbReference type="AlphaFoldDB" id="A0AAN9AJ78"/>
<keyword evidence="4" id="KW-1185">Reference proteome</keyword>
<name>A0AAN9AJ78_9CAEN</name>
<organism evidence="3 4">
    <name type="scientific">Littorina saxatilis</name>
    <dbReference type="NCBI Taxonomy" id="31220"/>
    <lineage>
        <taxon>Eukaryota</taxon>
        <taxon>Metazoa</taxon>
        <taxon>Spiralia</taxon>
        <taxon>Lophotrochozoa</taxon>
        <taxon>Mollusca</taxon>
        <taxon>Gastropoda</taxon>
        <taxon>Caenogastropoda</taxon>
        <taxon>Littorinimorpha</taxon>
        <taxon>Littorinoidea</taxon>
        <taxon>Littorinidae</taxon>
        <taxon>Littorina</taxon>
    </lineage>
</organism>
<protein>
    <submittedName>
        <fullName evidence="3">Uncharacterized protein</fullName>
    </submittedName>
</protein>
<gene>
    <name evidence="3" type="ORF">V1264_021911</name>
</gene>
<proteinExistence type="predicted"/>
<accession>A0AAN9AJ78</accession>
<dbReference type="EMBL" id="JBAMIC010004070">
    <property type="protein sequence ID" value="KAK7087922.1"/>
    <property type="molecule type" value="Genomic_DNA"/>
</dbReference>
<evidence type="ECO:0000256" key="1">
    <source>
        <dbReference type="SAM" id="MobiDB-lite"/>
    </source>
</evidence>
<feature type="compositionally biased region" description="Polar residues" evidence="1">
    <location>
        <begin position="22"/>
        <end position="39"/>
    </location>
</feature>
<feature type="chain" id="PRO_5042830872" evidence="2">
    <location>
        <begin position="23"/>
        <end position="111"/>
    </location>
</feature>
<dbReference type="Proteomes" id="UP001374579">
    <property type="component" value="Unassembled WGS sequence"/>
</dbReference>
<evidence type="ECO:0000256" key="2">
    <source>
        <dbReference type="SAM" id="SignalP"/>
    </source>
</evidence>
<evidence type="ECO:0000313" key="3">
    <source>
        <dbReference type="EMBL" id="KAK7087922.1"/>
    </source>
</evidence>
<reference evidence="3 4" key="1">
    <citation type="submission" date="2024-02" db="EMBL/GenBank/DDBJ databases">
        <title>Chromosome-scale genome assembly of the rough periwinkle Littorina saxatilis.</title>
        <authorList>
            <person name="De Jode A."/>
            <person name="Faria R."/>
            <person name="Formenti G."/>
            <person name="Sims Y."/>
            <person name="Smith T.P."/>
            <person name="Tracey A."/>
            <person name="Wood J.M.D."/>
            <person name="Zagrodzka Z.B."/>
            <person name="Johannesson K."/>
            <person name="Butlin R.K."/>
            <person name="Leder E.H."/>
        </authorList>
    </citation>
    <scope>NUCLEOTIDE SEQUENCE [LARGE SCALE GENOMIC DNA]</scope>
    <source>
        <strain evidence="3">Snail1</strain>
        <tissue evidence="3">Muscle</tissue>
    </source>
</reference>
<evidence type="ECO:0000313" key="4">
    <source>
        <dbReference type="Proteomes" id="UP001374579"/>
    </source>
</evidence>
<sequence length="111" mass="12439">MVSAQSKVWLLCLLTATGSLRAEQTNGSNPEKNQTSSEAKTSDNKEMFLVPQKACDFLARKHRSHDLVGELLPYLLDLDDFGYWPKRCKEEMLSNPSARPAYCPAETETST</sequence>
<keyword evidence="2" id="KW-0732">Signal</keyword>
<feature type="signal peptide" evidence="2">
    <location>
        <begin position="1"/>
        <end position="22"/>
    </location>
</feature>
<comment type="caution">
    <text evidence="3">The sequence shown here is derived from an EMBL/GenBank/DDBJ whole genome shotgun (WGS) entry which is preliminary data.</text>
</comment>
<feature type="region of interest" description="Disordered" evidence="1">
    <location>
        <begin position="22"/>
        <end position="45"/>
    </location>
</feature>